<sequence length="222" mass="25021">MNGNIELVEILIRYGAQVNSTSNQTHDIVKAAIEANAVECLKLFLQYISKPEDRYYSVIMQAIIQLHFDAVPILVEAGMNPNHIINGKTAISFACFNNATSVVKYLSKHVKEVDLPADGVIYDGYAVHWICQSCDLEICKILLEKGIDVNRVNNRGWIGPHYLVDKDPSIVFQIVTMLFAHGLVIDRLLPGQKISILNEFQSSIKKRKYQDLINWLIEHGAV</sequence>
<organism evidence="4 5">
    <name type="scientific">Tritrichomonas foetus</name>
    <dbReference type="NCBI Taxonomy" id="1144522"/>
    <lineage>
        <taxon>Eukaryota</taxon>
        <taxon>Metamonada</taxon>
        <taxon>Parabasalia</taxon>
        <taxon>Tritrichomonadida</taxon>
        <taxon>Tritrichomonadidae</taxon>
        <taxon>Tritrichomonas</taxon>
    </lineage>
</organism>
<dbReference type="PANTHER" id="PTHR24134:SF9">
    <property type="entry name" value="ANKYRIN REPEAT AND SOCS BOX PROTEIN 8"/>
    <property type="match status" value="1"/>
</dbReference>
<name>A0A1J4KD75_9EUKA</name>
<dbReference type="SMART" id="SM00248">
    <property type="entry name" value="ANK"/>
    <property type="match status" value="4"/>
</dbReference>
<proteinExistence type="predicted"/>
<keyword evidence="2 3" id="KW-0040">ANK repeat</keyword>
<dbReference type="Proteomes" id="UP000179807">
    <property type="component" value="Unassembled WGS sequence"/>
</dbReference>
<dbReference type="VEuPathDB" id="TrichDB:TRFO_24425"/>
<evidence type="ECO:0000313" key="5">
    <source>
        <dbReference type="Proteomes" id="UP000179807"/>
    </source>
</evidence>
<evidence type="ECO:0000313" key="4">
    <source>
        <dbReference type="EMBL" id="OHT07405.1"/>
    </source>
</evidence>
<dbReference type="Pfam" id="PF12796">
    <property type="entry name" value="Ank_2"/>
    <property type="match status" value="1"/>
</dbReference>
<dbReference type="AlphaFoldDB" id="A0A1J4KD75"/>
<dbReference type="InterPro" id="IPR036770">
    <property type="entry name" value="Ankyrin_rpt-contain_sf"/>
</dbReference>
<dbReference type="RefSeq" id="XP_068360541.1">
    <property type="nucleotide sequence ID" value="XM_068503745.1"/>
</dbReference>
<feature type="repeat" description="ANK" evidence="3">
    <location>
        <begin position="1"/>
        <end position="23"/>
    </location>
</feature>
<gene>
    <name evidence="4" type="ORF">TRFO_24425</name>
</gene>
<comment type="caution">
    <text evidence="4">The sequence shown here is derived from an EMBL/GenBank/DDBJ whole genome shotgun (WGS) entry which is preliminary data.</text>
</comment>
<keyword evidence="1" id="KW-0677">Repeat</keyword>
<dbReference type="EMBL" id="MLAK01000698">
    <property type="protein sequence ID" value="OHT07405.1"/>
    <property type="molecule type" value="Genomic_DNA"/>
</dbReference>
<evidence type="ECO:0000256" key="3">
    <source>
        <dbReference type="PROSITE-ProRule" id="PRU00023"/>
    </source>
</evidence>
<keyword evidence="5" id="KW-1185">Reference proteome</keyword>
<protein>
    <submittedName>
        <fullName evidence="4">Ankyrin repeat-containing protein</fullName>
    </submittedName>
</protein>
<dbReference type="GeneID" id="94838449"/>
<dbReference type="SUPFAM" id="SSF48403">
    <property type="entry name" value="Ankyrin repeat"/>
    <property type="match status" value="1"/>
</dbReference>
<dbReference type="PROSITE" id="PS50088">
    <property type="entry name" value="ANK_REPEAT"/>
    <property type="match status" value="1"/>
</dbReference>
<dbReference type="PANTHER" id="PTHR24134">
    <property type="entry name" value="ANKYRIN REPEAT-CONTAINING PROTEIN DDB_G0279043"/>
    <property type="match status" value="1"/>
</dbReference>
<dbReference type="InterPro" id="IPR002110">
    <property type="entry name" value="Ankyrin_rpt"/>
</dbReference>
<evidence type="ECO:0000256" key="2">
    <source>
        <dbReference type="ARBA" id="ARBA00023043"/>
    </source>
</evidence>
<dbReference type="Gene3D" id="1.25.40.20">
    <property type="entry name" value="Ankyrin repeat-containing domain"/>
    <property type="match status" value="1"/>
</dbReference>
<evidence type="ECO:0000256" key="1">
    <source>
        <dbReference type="ARBA" id="ARBA00022737"/>
    </source>
</evidence>
<reference evidence="4" key="1">
    <citation type="submission" date="2016-10" db="EMBL/GenBank/DDBJ databases">
        <authorList>
            <person name="Benchimol M."/>
            <person name="Almeida L.G."/>
            <person name="Vasconcelos A.T."/>
            <person name="Perreira-Neves A."/>
            <person name="Rosa I.A."/>
            <person name="Tasca T."/>
            <person name="Bogo M.R."/>
            <person name="de Souza W."/>
        </authorList>
    </citation>
    <scope>NUCLEOTIDE SEQUENCE [LARGE SCALE GENOMIC DNA]</scope>
    <source>
        <strain evidence="4">K</strain>
    </source>
</reference>
<accession>A0A1J4KD75</accession>
<dbReference type="OrthoDB" id="194358at2759"/>